<accession>A0A7S4KQ40</accession>
<feature type="region of interest" description="Disordered" evidence="1">
    <location>
        <begin position="16"/>
        <end position="35"/>
    </location>
</feature>
<sequence>MTCAHILLHDPETLQVPASRPQRLPDGPLGRPAISRDGRVLPGSSSFLALQASATAIGTRSIDARGNFVLKPDVRPSEEEEMIIAETLTTEAASRKLKSLRMLEGVITLE</sequence>
<dbReference type="AlphaFoldDB" id="A0A7S4KQ40"/>
<evidence type="ECO:0000256" key="1">
    <source>
        <dbReference type="SAM" id="MobiDB-lite"/>
    </source>
</evidence>
<organism evidence="2">
    <name type="scientific">Guillardia theta</name>
    <name type="common">Cryptophyte</name>
    <name type="synonym">Cryptomonas phi</name>
    <dbReference type="NCBI Taxonomy" id="55529"/>
    <lineage>
        <taxon>Eukaryota</taxon>
        <taxon>Cryptophyceae</taxon>
        <taxon>Pyrenomonadales</taxon>
        <taxon>Geminigeraceae</taxon>
        <taxon>Guillardia</taxon>
    </lineage>
</organism>
<proteinExistence type="predicted"/>
<protein>
    <submittedName>
        <fullName evidence="2">Uncharacterized protein</fullName>
    </submittedName>
</protein>
<dbReference type="EMBL" id="HBKN01021000">
    <property type="protein sequence ID" value="CAE2301987.1"/>
    <property type="molecule type" value="Transcribed_RNA"/>
</dbReference>
<name>A0A7S4KQ40_GUITH</name>
<evidence type="ECO:0000313" key="2">
    <source>
        <dbReference type="EMBL" id="CAE2301987.1"/>
    </source>
</evidence>
<reference evidence="2" key="1">
    <citation type="submission" date="2021-01" db="EMBL/GenBank/DDBJ databases">
        <authorList>
            <person name="Corre E."/>
            <person name="Pelletier E."/>
            <person name="Niang G."/>
            <person name="Scheremetjew M."/>
            <person name="Finn R."/>
            <person name="Kale V."/>
            <person name="Holt S."/>
            <person name="Cochrane G."/>
            <person name="Meng A."/>
            <person name="Brown T."/>
            <person name="Cohen L."/>
        </authorList>
    </citation>
    <scope>NUCLEOTIDE SEQUENCE</scope>
    <source>
        <strain evidence="2">CCMP 2712</strain>
    </source>
</reference>
<gene>
    <name evidence="2" type="ORF">GTHE00462_LOCUS16498</name>
</gene>